<sequence>MSQRHTGRVYTVRDTPEDTDDSLYLVLQLMIVFLTPSAKHVMVNLSSSGIKEGFASVIALQDAGAPLICQSHHDHCNWDWQCLFLPGRHRRPPLHLGKEQILMWHLGSVAAACPPQDPALGKGLQQLAILSQMVHACADLHRQGPSPGRSQLWCDIPM</sequence>
<keyword evidence="2" id="KW-1185">Reference proteome</keyword>
<dbReference type="GeneID" id="7201451"/>
<accession>B7G044</accession>
<dbReference type="InParanoid" id="B7G044"/>
<reference evidence="2" key="2">
    <citation type="submission" date="2008-08" db="EMBL/GenBank/DDBJ databases">
        <authorList>
            <consortium name="Diatom Consortium"/>
            <person name="Grigoriev I."/>
            <person name="Grimwood J."/>
            <person name="Kuo A."/>
            <person name="Otillar R.P."/>
            <person name="Salamov A."/>
            <person name="Detter J.C."/>
            <person name="Lindquist E."/>
            <person name="Shapiro H."/>
            <person name="Lucas S."/>
            <person name="Glavina del Rio T."/>
            <person name="Pitluck S."/>
            <person name="Rokhsar D."/>
            <person name="Bowler C."/>
        </authorList>
    </citation>
    <scope>GENOME REANNOTATION</scope>
    <source>
        <strain evidence="2">CCAP 1055/1</strain>
    </source>
</reference>
<evidence type="ECO:0000313" key="1">
    <source>
        <dbReference type="EMBL" id="EEC48021.1"/>
    </source>
</evidence>
<dbReference type="Proteomes" id="UP000000759">
    <property type="component" value="Chromosome 9"/>
</dbReference>
<dbReference type="OrthoDB" id="1378at2759"/>
<dbReference type="KEGG" id="pti:PHATRDRAFT_46119"/>
<dbReference type="EMBL" id="CM000612">
    <property type="protein sequence ID" value="EEC48021.1"/>
    <property type="molecule type" value="Genomic_DNA"/>
</dbReference>
<dbReference type="HOGENOM" id="CLU_1819605_0_0_1"/>
<dbReference type="RefSeq" id="XP_002180613.1">
    <property type="nucleotide sequence ID" value="XM_002180577.1"/>
</dbReference>
<proteinExistence type="predicted"/>
<protein>
    <submittedName>
        <fullName evidence="1">Uncharacterized protein</fullName>
    </submittedName>
</protein>
<organism evidence="1 2">
    <name type="scientific">Phaeodactylum tricornutum (strain CCAP 1055/1)</name>
    <dbReference type="NCBI Taxonomy" id="556484"/>
    <lineage>
        <taxon>Eukaryota</taxon>
        <taxon>Sar</taxon>
        <taxon>Stramenopiles</taxon>
        <taxon>Ochrophyta</taxon>
        <taxon>Bacillariophyta</taxon>
        <taxon>Bacillariophyceae</taxon>
        <taxon>Bacillariophycidae</taxon>
        <taxon>Naviculales</taxon>
        <taxon>Phaeodactylaceae</taxon>
        <taxon>Phaeodactylum</taxon>
    </lineage>
</organism>
<reference evidence="1 2" key="1">
    <citation type="journal article" date="2008" name="Nature">
        <title>The Phaeodactylum genome reveals the evolutionary history of diatom genomes.</title>
        <authorList>
            <person name="Bowler C."/>
            <person name="Allen A.E."/>
            <person name="Badger J.H."/>
            <person name="Grimwood J."/>
            <person name="Jabbari K."/>
            <person name="Kuo A."/>
            <person name="Maheswari U."/>
            <person name="Martens C."/>
            <person name="Maumus F."/>
            <person name="Otillar R.P."/>
            <person name="Rayko E."/>
            <person name="Salamov A."/>
            <person name="Vandepoele K."/>
            <person name="Beszteri B."/>
            <person name="Gruber A."/>
            <person name="Heijde M."/>
            <person name="Katinka M."/>
            <person name="Mock T."/>
            <person name="Valentin K."/>
            <person name="Verret F."/>
            <person name="Berges J.A."/>
            <person name="Brownlee C."/>
            <person name="Cadoret J.P."/>
            <person name="Chiovitti A."/>
            <person name="Choi C.J."/>
            <person name="Coesel S."/>
            <person name="De Martino A."/>
            <person name="Detter J.C."/>
            <person name="Durkin C."/>
            <person name="Falciatore A."/>
            <person name="Fournet J."/>
            <person name="Haruta M."/>
            <person name="Huysman M.J."/>
            <person name="Jenkins B.D."/>
            <person name="Jiroutova K."/>
            <person name="Jorgensen R.E."/>
            <person name="Joubert Y."/>
            <person name="Kaplan A."/>
            <person name="Kroger N."/>
            <person name="Kroth P.G."/>
            <person name="La Roche J."/>
            <person name="Lindquist E."/>
            <person name="Lommer M."/>
            <person name="Martin-Jezequel V."/>
            <person name="Lopez P.J."/>
            <person name="Lucas S."/>
            <person name="Mangogna M."/>
            <person name="McGinnis K."/>
            <person name="Medlin L.K."/>
            <person name="Montsant A."/>
            <person name="Oudot-Le Secq M.P."/>
            <person name="Napoli C."/>
            <person name="Obornik M."/>
            <person name="Parker M.S."/>
            <person name="Petit J.L."/>
            <person name="Porcel B.M."/>
            <person name="Poulsen N."/>
            <person name="Robison M."/>
            <person name="Rychlewski L."/>
            <person name="Rynearson T.A."/>
            <person name="Schmutz J."/>
            <person name="Shapiro H."/>
            <person name="Siaut M."/>
            <person name="Stanley M."/>
            <person name="Sussman M.R."/>
            <person name="Taylor A.R."/>
            <person name="Vardi A."/>
            <person name="von Dassow P."/>
            <person name="Vyverman W."/>
            <person name="Willis A."/>
            <person name="Wyrwicz L.S."/>
            <person name="Rokhsar D.S."/>
            <person name="Weissenbach J."/>
            <person name="Armbrust E.V."/>
            <person name="Green B.R."/>
            <person name="Van de Peer Y."/>
            <person name="Grigoriev I.V."/>
        </authorList>
    </citation>
    <scope>NUCLEOTIDE SEQUENCE [LARGE SCALE GENOMIC DNA]</scope>
    <source>
        <strain evidence="1 2">CCAP 1055/1</strain>
    </source>
</reference>
<gene>
    <name evidence="1" type="ORF">PHATRDRAFT_46119</name>
</gene>
<evidence type="ECO:0000313" key="2">
    <source>
        <dbReference type="Proteomes" id="UP000000759"/>
    </source>
</evidence>
<name>B7G044_PHATC</name>
<dbReference type="PaxDb" id="2850-Phatr46119"/>
<dbReference type="AlphaFoldDB" id="B7G044"/>